<dbReference type="EMBL" id="FOJO01000011">
    <property type="protein sequence ID" value="SFA53923.1"/>
    <property type="molecule type" value="Genomic_DNA"/>
</dbReference>
<dbReference type="InterPro" id="IPR010065">
    <property type="entry name" value="AA_ABC_transptr_permease_3TM"/>
</dbReference>
<dbReference type="STRING" id="376733.SAMN04487972_11181"/>
<evidence type="ECO:0000313" key="12">
    <source>
        <dbReference type="Proteomes" id="UP000029846"/>
    </source>
</evidence>
<dbReference type="PANTHER" id="PTHR30614">
    <property type="entry name" value="MEMBRANE COMPONENT OF AMINO ACID ABC TRANSPORTER"/>
    <property type="match status" value="1"/>
</dbReference>
<evidence type="ECO:0000256" key="1">
    <source>
        <dbReference type="ARBA" id="ARBA00004429"/>
    </source>
</evidence>
<feature type="transmembrane region" description="Helical" evidence="8">
    <location>
        <begin position="311"/>
        <end position="335"/>
    </location>
</feature>
<dbReference type="AlphaFoldDB" id="A0A099F5G3"/>
<evidence type="ECO:0000256" key="3">
    <source>
        <dbReference type="ARBA" id="ARBA00022448"/>
    </source>
</evidence>
<dbReference type="CDD" id="cd06261">
    <property type="entry name" value="TM_PBP2"/>
    <property type="match status" value="1"/>
</dbReference>
<dbReference type="Proteomes" id="UP000029846">
    <property type="component" value="Unassembled WGS sequence"/>
</dbReference>
<keyword evidence="6 8" id="KW-1133">Transmembrane helix</keyword>
<reference evidence="10 12" key="1">
    <citation type="submission" date="2014-09" db="EMBL/GenBank/DDBJ databases">
        <authorList>
            <person name="McGinnis J.M."/>
            <person name="Wolfgang W.J."/>
        </authorList>
    </citation>
    <scope>NUCLEOTIDE SEQUENCE [LARGE SCALE GENOMIC DNA]</scope>
    <source>
        <strain evidence="10 12">JCM 14014</strain>
    </source>
</reference>
<keyword evidence="7 8" id="KW-0472">Membrane</keyword>
<comment type="subcellular location">
    <subcellularLocation>
        <location evidence="1">Cell inner membrane</location>
        <topology evidence="1">Multi-pass membrane protein</topology>
    </subcellularLocation>
    <subcellularLocation>
        <location evidence="8">Cell membrane</location>
        <topology evidence="8">Multi-pass membrane protein</topology>
    </subcellularLocation>
</comment>
<dbReference type="Gene3D" id="1.10.3720.10">
    <property type="entry name" value="MetI-like"/>
    <property type="match status" value="1"/>
</dbReference>
<dbReference type="NCBIfam" id="TIGR01726">
    <property type="entry name" value="HEQRo_perm_3TM"/>
    <property type="match status" value="1"/>
</dbReference>
<feature type="transmembrane region" description="Helical" evidence="8">
    <location>
        <begin position="347"/>
        <end position="367"/>
    </location>
</feature>
<feature type="transmembrane region" description="Helical" evidence="8">
    <location>
        <begin position="196"/>
        <end position="223"/>
    </location>
</feature>
<dbReference type="SUPFAM" id="SSF161098">
    <property type="entry name" value="MetI-like"/>
    <property type="match status" value="1"/>
</dbReference>
<dbReference type="GO" id="GO:0006865">
    <property type="term" value="P:amino acid transport"/>
    <property type="evidence" value="ECO:0007669"/>
    <property type="project" value="TreeGrafter"/>
</dbReference>
<evidence type="ECO:0000313" key="10">
    <source>
        <dbReference type="EMBL" id="KGJ05965.1"/>
    </source>
</evidence>
<organism evidence="10 12">
    <name type="scientific">Paracoccus halophilus</name>
    <dbReference type="NCBI Taxonomy" id="376733"/>
    <lineage>
        <taxon>Bacteria</taxon>
        <taxon>Pseudomonadati</taxon>
        <taxon>Pseudomonadota</taxon>
        <taxon>Alphaproteobacteria</taxon>
        <taxon>Rhodobacterales</taxon>
        <taxon>Paracoccaceae</taxon>
        <taxon>Paracoccus</taxon>
    </lineage>
</organism>
<protein>
    <submittedName>
        <fullName evidence="10">Amino acid ABC transporter permease</fullName>
    </submittedName>
    <submittedName>
        <fullName evidence="11">L-glutamine ABC transporter membrane protein /L-glutamate ABC transporter membrane protein /L-aspartate ABC transporter membrane protein /L-asparagine ABC transporter membrane protein</fullName>
    </submittedName>
</protein>
<dbReference type="PROSITE" id="PS50928">
    <property type="entry name" value="ABC_TM1"/>
    <property type="match status" value="1"/>
</dbReference>
<evidence type="ECO:0000256" key="4">
    <source>
        <dbReference type="ARBA" id="ARBA00022475"/>
    </source>
</evidence>
<keyword evidence="3 8" id="KW-0813">Transport</keyword>
<gene>
    <name evidence="10" type="ORF">IT41_04665</name>
    <name evidence="11" type="ORF">SAMN04487972_11181</name>
</gene>
<feature type="transmembrane region" description="Helical" evidence="8">
    <location>
        <begin position="273"/>
        <end position="299"/>
    </location>
</feature>
<evidence type="ECO:0000313" key="11">
    <source>
        <dbReference type="EMBL" id="SFA53923.1"/>
    </source>
</evidence>
<keyword evidence="12" id="KW-1185">Reference proteome</keyword>
<dbReference type="Proteomes" id="UP000182312">
    <property type="component" value="Unassembled WGS sequence"/>
</dbReference>
<evidence type="ECO:0000256" key="8">
    <source>
        <dbReference type="RuleBase" id="RU363032"/>
    </source>
</evidence>
<sequence>MSETHAQTVAYVRDSMLPPQPPPMRSSGAVLWLRANLFSGPVNILLTLIGLGILWLIFDTLWPWLSHSVWNAGSIRECRQIVSETYGPEANGACFAVIRARWHQFVLGFYPQEFYWRPILAFGLLFLALAPLLFGASVRARRIVLAIATVLTVLSAAMLDTGLAVLAGMTALMLAWSALIDARPGRALLASLLYPFAGVWLLWGGSLWGPVMVLAGFGVGLAVWRVAARFGMLAVAAGAAAAALWWWLVSAPLAGLLAGAVPLRLVPVTSDQFGGFVLSITIGIAGIALSLPIGIVLALARRSDMPVVKMLAVMFIEFIRGVPLIALLFVASLLLNYFLPPGTSFDIVLRVIIMVTLFSAAYVAEVIRGGLAALPRGQYEAADALGLDYWKAQRLIILPQALKISIPGIVSTFIGMFKDTTLVVFVGLFDPLKAMSDTVRASFEWKGAYWEPYFFVGAIFFVLCFGMSRYSMHLERRLKRGNR</sequence>
<dbReference type="InterPro" id="IPR035906">
    <property type="entry name" value="MetI-like_sf"/>
</dbReference>
<dbReference type="RefSeq" id="WP_036739038.1">
    <property type="nucleotide sequence ID" value="NZ_FOJO01000011.1"/>
</dbReference>
<dbReference type="Pfam" id="PF00528">
    <property type="entry name" value="BPD_transp_1"/>
    <property type="match status" value="1"/>
</dbReference>
<name>A0A099F5G3_9RHOB</name>
<dbReference type="InterPro" id="IPR043429">
    <property type="entry name" value="ArtM/GltK/GlnP/TcyL/YhdX-like"/>
</dbReference>
<evidence type="ECO:0000259" key="9">
    <source>
        <dbReference type="PROSITE" id="PS50928"/>
    </source>
</evidence>
<evidence type="ECO:0000256" key="6">
    <source>
        <dbReference type="ARBA" id="ARBA00022989"/>
    </source>
</evidence>
<feature type="transmembrane region" description="Helical" evidence="8">
    <location>
        <begin position="449"/>
        <end position="470"/>
    </location>
</feature>
<evidence type="ECO:0000256" key="2">
    <source>
        <dbReference type="ARBA" id="ARBA00010072"/>
    </source>
</evidence>
<dbReference type="EMBL" id="JRKN01000004">
    <property type="protein sequence ID" value="KGJ05965.1"/>
    <property type="molecule type" value="Genomic_DNA"/>
</dbReference>
<dbReference type="InterPro" id="IPR000515">
    <property type="entry name" value="MetI-like"/>
</dbReference>
<keyword evidence="4" id="KW-1003">Cell membrane</keyword>
<evidence type="ECO:0000256" key="7">
    <source>
        <dbReference type="ARBA" id="ARBA00023136"/>
    </source>
</evidence>
<feature type="transmembrane region" description="Helical" evidence="8">
    <location>
        <begin position="143"/>
        <end position="176"/>
    </location>
</feature>
<dbReference type="PANTHER" id="PTHR30614:SF41">
    <property type="entry name" value="INNER MEMBRANE AMINO-ACID ABC TRANSPORTER PERMEASE PROTEIN YHDY"/>
    <property type="match status" value="1"/>
</dbReference>
<dbReference type="GO" id="GO:0022857">
    <property type="term" value="F:transmembrane transporter activity"/>
    <property type="evidence" value="ECO:0007669"/>
    <property type="project" value="InterPro"/>
</dbReference>
<keyword evidence="5 8" id="KW-0812">Transmembrane</keyword>
<feature type="transmembrane region" description="Helical" evidence="8">
    <location>
        <begin position="114"/>
        <end position="136"/>
    </location>
</feature>
<evidence type="ECO:0000313" key="13">
    <source>
        <dbReference type="Proteomes" id="UP000182312"/>
    </source>
</evidence>
<dbReference type="GO" id="GO:0043190">
    <property type="term" value="C:ATP-binding cassette (ABC) transporter complex"/>
    <property type="evidence" value="ECO:0007669"/>
    <property type="project" value="InterPro"/>
</dbReference>
<feature type="transmembrane region" description="Helical" evidence="8">
    <location>
        <begin position="35"/>
        <end position="58"/>
    </location>
</feature>
<feature type="domain" description="ABC transmembrane type-1" evidence="9">
    <location>
        <begin position="276"/>
        <end position="471"/>
    </location>
</feature>
<dbReference type="OrthoDB" id="9771188at2"/>
<feature type="transmembrane region" description="Helical" evidence="8">
    <location>
        <begin position="404"/>
        <end position="429"/>
    </location>
</feature>
<reference evidence="11 13" key="3">
    <citation type="submission" date="2016-10" db="EMBL/GenBank/DDBJ databases">
        <authorList>
            <person name="de Groot N.N."/>
        </authorList>
    </citation>
    <scope>NUCLEOTIDE SEQUENCE [LARGE SCALE GENOMIC DNA]</scope>
    <source>
        <strain evidence="11 13">CGMCC 1.6117</strain>
    </source>
</reference>
<evidence type="ECO:0000256" key="5">
    <source>
        <dbReference type="ARBA" id="ARBA00022692"/>
    </source>
</evidence>
<proteinExistence type="inferred from homology"/>
<dbReference type="eggNOG" id="COG0765">
    <property type="taxonomic scope" value="Bacteria"/>
</dbReference>
<comment type="similarity">
    <text evidence="2">Belongs to the binding-protein-dependent transport system permease family. HisMQ subfamily.</text>
</comment>
<accession>A0A099F5G3</accession>
<reference evidence="10 12" key="2">
    <citation type="submission" date="2014-10" db="EMBL/GenBank/DDBJ databases">
        <title>Paracoccus sanguinis sp. nov., isolated from clinical specimens of New York State patients.</title>
        <authorList>
            <person name="Mingle L.A."/>
            <person name="Cole J.A."/>
            <person name="Lapierre P."/>
            <person name="Musser K.A."/>
        </authorList>
    </citation>
    <scope>NUCLEOTIDE SEQUENCE [LARGE SCALE GENOMIC DNA]</scope>
    <source>
        <strain evidence="10 12">JCM 14014</strain>
    </source>
</reference>
<feature type="transmembrane region" description="Helical" evidence="8">
    <location>
        <begin position="230"/>
        <end position="248"/>
    </location>
</feature>